<sequence length="248" mass="27843">MPEGRTPENLLGNIMETLSDNLSRQNSGSFPQEDRSNSVTSQFNRLFGREKPVHHILGGGTSADVLLWRNKKISASVLTGSTAIWVIFEWLNYNLLTFLAFALVFGMIVQFAWANSKGAMKRGQSKVPRLILPDELFVNIARTVGGEVNRGLSILQDIACQGTLKQFLVAVLSLWTAAIAGSWCNFFTLIYMGFVGAHTLPVLYEKYEDEVDCFVARLIDQFQSHYKKMDTGVLRRLPTRKFSGKKNE</sequence>
<feature type="transmembrane region" description="Helical" evidence="6">
    <location>
        <begin position="167"/>
        <end position="194"/>
    </location>
</feature>
<dbReference type="PANTHER" id="PTHR10994:SF62">
    <property type="entry name" value="RETICULON-LIKE PROTEIN B8"/>
    <property type="match status" value="1"/>
</dbReference>
<evidence type="ECO:0000256" key="4">
    <source>
        <dbReference type="ARBA" id="ARBA00022989"/>
    </source>
</evidence>
<comment type="caution">
    <text evidence="8">The sequence shown here is derived from an EMBL/GenBank/DDBJ whole genome shotgun (WGS) entry which is preliminary data.</text>
</comment>
<dbReference type="Pfam" id="PF02453">
    <property type="entry name" value="Reticulon"/>
    <property type="match status" value="1"/>
</dbReference>
<dbReference type="Proteomes" id="UP001454036">
    <property type="component" value="Unassembled WGS sequence"/>
</dbReference>
<evidence type="ECO:0000259" key="7">
    <source>
        <dbReference type="PROSITE" id="PS50845"/>
    </source>
</evidence>
<keyword evidence="2 6" id="KW-0812">Transmembrane</keyword>
<keyword evidence="3 6" id="KW-0256">Endoplasmic reticulum</keyword>
<feature type="transmembrane region" description="Helical" evidence="6">
    <location>
        <begin position="97"/>
        <end position="116"/>
    </location>
</feature>
<evidence type="ECO:0000256" key="2">
    <source>
        <dbReference type="ARBA" id="ARBA00022692"/>
    </source>
</evidence>
<evidence type="ECO:0000313" key="8">
    <source>
        <dbReference type="EMBL" id="GAA0138955.1"/>
    </source>
</evidence>
<dbReference type="PANTHER" id="PTHR10994">
    <property type="entry name" value="RETICULON"/>
    <property type="match status" value="1"/>
</dbReference>
<dbReference type="InterPro" id="IPR045064">
    <property type="entry name" value="Reticulon-like"/>
</dbReference>
<gene>
    <name evidence="8" type="ORF">LIER_00599</name>
</gene>
<keyword evidence="4 6" id="KW-1133">Transmembrane helix</keyword>
<name>A0AAV3NI35_LITER</name>
<protein>
    <recommendedName>
        <fullName evidence="6">Reticulon-like protein</fullName>
    </recommendedName>
</protein>
<evidence type="ECO:0000313" key="9">
    <source>
        <dbReference type="Proteomes" id="UP001454036"/>
    </source>
</evidence>
<evidence type="ECO:0000256" key="5">
    <source>
        <dbReference type="ARBA" id="ARBA00023136"/>
    </source>
</evidence>
<dbReference type="EMBL" id="BAABME010000047">
    <property type="protein sequence ID" value="GAA0138955.1"/>
    <property type="molecule type" value="Genomic_DNA"/>
</dbReference>
<evidence type="ECO:0000256" key="6">
    <source>
        <dbReference type="RuleBase" id="RU363132"/>
    </source>
</evidence>
<comment type="subcellular location">
    <subcellularLocation>
        <location evidence="1 6">Endoplasmic reticulum membrane</location>
        <topology evidence="1 6">Multi-pass membrane protein</topology>
    </subcellularLocation>
</comment>
<proteinExistence type="predicted"/>
<dbReference type="GO" id="GO:0005789">
    <property type="term" value="C:endoplasmic reticulum membrane"/>
    <property type="evidence" value="ECO:0007669"/>
    <property type="project" value="UniProtKB-SubCell"/>
</dbReference>
<organism evidence="8 9">
    <name type="scientific">Lithospermum erythrorhizon</name>
    <name type="common">Purple gromwell</name>
    <name type="synonym">Lithospermum officinale var. erythrorhizon</name>
    <dbReference type="NCBI Taxonomy" id="34254"/>
    <lineage>
        <taxon>Eukaryota</taxon>
        <taxon>Viridiplantae</taxon>
        <taxon>Streptophyta</taxon>
        <taxon>Embryophyta</taxon>
        <taxon>Tracheophyta</taxon>
        <taxon>Spermatophyta</taxon>
        <taxon>Magnoliopsida</taxon>
        <taxon>eudicotyledons</taxon>
        <taxon>Gunneridae</taxon>
        <taxon>Pentapetalae</taxon>
        <taxon>asterids</taxon>
        <taxon>lamiids</taxon>
        <taxon>Boraginales</taxon>
        <taxon>Boraginaceae</taxon>
        <taxon>Boraginoideae</taxon>
        <taxon>Lithospermeae</taxon>
        <taxon>Lithospermum</taxon>
    </lineage>
</organism>
<reference evidence="8 9" key="1">
    <citation type="submission" date="2024-01" db="EMBL/GenBank/DDBJ databases">
        <title>The complete chloroplast genome sequence of Lithospermum erythrorhizon: insights into the phylogenetic relationship among Boraginaceae species and the maternal lineages of purple gromwells.</title>
        <authorList>
            <person name="Okada T."/>
            <person name="Watanabe K."/>
        </authorList>
    </citation>
    <scope>NUCLEOTIDE SEQUENCE [LARGE SCALE GENOMIC DNA]</scope>
</reference>
<accession>A0AAV3NI35</accession>
<keyword evidence="9" id="KW-1185">Reference proteome</keyword>
<feature type="domain" description="Reticulon" evidence="7">
    <location>
        <begin position="62"/>
        <end position="248"/>
    </location>
</feature>
<dbReference type="InterPro" id="IPR003388">
    <property type="entry name" value="Reticulon"/>
</dbReference>
<dbReference type="AlphaFoldDB" id="A0AAV3NI35"/>
<keyword evidence="5 6" id="KW-0472">Membrane</keyword>
<dbReference type="PROSITE" id="PS50845">
    <property type="entry name" value="RETICULON"/>
    <property type="match status" value="1"/>
</dbReference>
<evidence type="ECO:0000256" key="3">
    <source>
        <dbReference type="ARBA" id="ARBA00022824"/>
    </source>
</evidence>
<dbReference type="GO" id="GO:0009617">
    <property type="term" value="P:response to bacterium"/>
    <property type="evidence" value="ECO:0007669"/>
    <property type="project" value="InterPro"/>
</dbReference>
<evidence type="ECO:0000256" key="1">
    <source>
        <dbReference type="ARBA" id="ARBA00004477"/>
    </source>
</evidence>